<reference evidence="3" key="1">
    <citation type="submission" date="2021-09" db="EMBL/GenBank/DDBJ databases">
        <title>Complete genome sequence and metabolic characterization of Streptomyces tanashiensis DSM 731 the producer of antibacterial Kalafungin and diverse secondary metabolites.</title>
        <authorList>
            <person name="Abbasi M.N."/>
            <person name="Anwar M.N."/>
            <person name="Alam K."/>
            <person name="Shoaib M."/>
            <person name="Lin Z."/>
            <person name="Hayat M."/>
            <person name="Ali M.I."/>
            <person name="Malik H.M.T."/>
            <person name="Ahmed I."/>
            <person name="Li A."/>
            <person name="Hailong Wang H."/>
            <person name="Zhang Y."/>
        </authorList>
    </citation>
    <scope>NUCLEOTIDE SEQUENCE</scope>
    <source>
        <strain evidence="3">Kala</strain>
    </source>
</reference>
<feature type="domain" description="DUF6299" evidence="2">
    <location>
        <begin position="27"/>
        <end position="134"/>
    </location>
</feature>
<gene>
    <name evidence="3" type="ORF">LDH80_30750</name>
</gene>
<dbReference type="InterPro" id="IPR046266">
    <property type="entry name" value="DUF6299"/>
</dbReference>
<keyword evidence="1" id="KW-0732">Signal</keyword>
<feature type="signal peptide" evidence="1">
    <location>
        <begin position="1"/>
        <end position="23"/>
    </location>
</feature>
<feature type="chain" id="PRO_5046211448" evidence="1">
    <location>
        <begin position="24"/>
        <end position="135"/>
    </location>
</feature>
<evidence type="ECO:0000259" key="2">
    <source>
        <dbReference type="Pfam" id="PF19816"/>
    </source>
</evidence>
<dbReference type="Proteomes" id="UP001164506">
    <property type="component" value="Chromosome"/>
</dbReference>
<sequence length="135" mass="13945">MRVRLVLAAAALLTAAVAPLAHARGADGLTVDEYGTVADATVTVSGTYRCLDDSEGPVFVSSTLKQGNRSTGIGGTRAVCDGHLHTWTNSAVVKEPAYRPGAARVEATLLQLTAGESGLPLPGFRAAEQADVELR</sequence>
<dbReference type="GeneID" id="95603914"/>
<dbReference type="Pfam" id="PF19816">
    <property type="entry name" value="DUF6299"/>
    <property type="match status" value="1"/>
</dbReference>
<keyword evidence="4" id="KW-1185">Reference proteome</keyword>
<evidence type="ECO:0000313" key="4">
    <source>
        <dbReference type="Proteomes" id="UP001164506"/>
    </source>
</evidence>
<dbReference type="RefSeq" id="WP_190103918.1">
    <property type="nucleotide sequence ID" value="NZ_BMUH01000006.1"/>
</dbReference>
<accession>A0ABY6R4X0</accession>
<proteinExistence type="predicted"/>
<organism evidence="3 4">
    <name type="scientific">Streptomyces tanashiensis</name>
    <dbReference type="NCBI Taxonomy" id="67367"/>
    <lineage>
        <taxon>Bacteria</taxon>
        <taxon>Bacillati</taxon>
        <taxon>Actinomycetota</taxon>
        <taxon>Actinomycetes</taxon>
        <taxon>Kitasatosporales</taxon>
        <taxon>Streptomycetaceae</taxon>
        <taxon>Streptomyces</taxon>
    </lineage>
</organism>
<evidence type="ECO:0000313" key="3">
    <source>
        <dbReference type="EMBL" id="UZX24816.1"/>
    </source>
</evidence>
<name>A0ABY6R4X0_9ACTN</name>
<protein>
    <submittedName>
        <fullName evidence="3">DUF6299 family protein</fullName>
    </submittedName>
</protein>
<evidence type="ECO:0000256" key="1">
    <source>
        <dbReference type="SAM" id="SignalP"/>
    </source>
</evidence>
<dbReference type="EMBL" id="CP084204">
    <property type="protein sequence ID" value="UZX24816.1"/>
    <property type="molecule type" value="Genomic_DNA"/>
</dbReference>